<name>A0AAW9WEF1_9FIRM</name>
<evidence type="ECO:0000313" key="2">
    <source>
        <dbReference type="EMBL" id="MUB63298.1"/>
    </source>
</evidence>
<comment type="caution">
    <text evidence="2">The sequence shown here is derived from an EMBL/GenBank/DDBJ whole genome shotgun (WGS) entry which is preliminary data.</text>
</comment>
<dbReference type="Proteomes" id="UP000434223">
    <property type="component" value="Unassembled WGS sequence"/>
</dbReference>
<organism evidence="2 3">
    <name type="scientific">Hungatella hathewayi</name>
    <dbReference type="NCBI Taxonomy" id="154046"/>
    <lineage>
        <taxon>Bacteria</taxon>
        <taxon>Bacillati</taxon>
        <taxon>Bacillota</taxon>
        <taxon>Clostridia</taxon>
        <taxon>Lachnospirales</taxon>
        <taxon>Lachnospiraceae</taxon>
        <taxon>Hungatella</taxon>
    </lineage>
</organism>
<feature type="compositionally biased region" description="Low complexity" evidence="1">
    <location>
        <begin position="68"/>
        <end position="77"/>
    </location>
</feature>
<protein>
    <submittedName>
        <fullName evidence="2">Extracellular solute-binding protein</fullName>
    </submittedName>
</protein>
<gene>
    <name evidence="2" type="ORF">GNE07_09520</name>
</gene>
<dbReference type="InterPro" id="IPR050490">
    <property type="entry name" value="Bact_solute-bd_prot1"/>
</dbReference>
<evidence type="ECO:0000256" key="1">
    <source>
        <dbReference type="SAM" id="MobiDB-lite"/>
    </source>
</evidence>
<dbReference type="EMBL" id="WNME01000005">
    <property type="protein sequence ID" value="MUB63298.1"/>
    <property type="molecule type" value="Genomic_DNA"/>
</dbReference>
<evidence type="ECO:0000313" key="3">
    <source>
        <dbReference type="Proteomes" id="UP000434223"/>
    </source>
</evidence>
<proteinExistence type="predicted"/>
<feature type="region of interest" description="Disordered" evidence="1">
    <location>
        <begin position="39"/>
        <end position="77"/>
    </location>
</feature>
<feature type="compositionally biased region" description="Basic and acidic residues" evidence="1">
    <location>
        <begin position="49"/>
        <end position="67"/>
    </location>
</feature>
<dbReference type="Gene3D" id="3.40.190.10">
    <property type="entry name" value="Periplasmic binding protein-like II"/>
    <property type="match status" value="2"/>
</dbReference>
<dbReference type="InterPro" id="IPR006059">
    <property type="entry name" value="SBP"/>
</dbReference>
<dbReference type="PANTHER" id="PTHR43649">
    <property type="entry name" value="ARABINOSE-BINDING PROTEIN-RELATED"/>
    <property type="match status" value="1"/>
</dbReference>
<sequence length="466" mass="51540">MILHLNTKYQGGTYRMRKRAIAVLLTAAMMACSITGCGGNSGQTADTQATEKQETAKKEEPAAKGEETTAAAEGGEITGKTEFANDKLLNLDLSIIQGYEESARNVTGIDVTIVTSPDVAAYKTSIQQSIHDKSAPGMFTWWGGYQLQTLVDNGLVEDLTGLWKDYITPAGVSADIADAFTYDGKVYAAPYSILYNVILYNKEVFDKAGVKEPETFDEFLGVCEKLKASGVTPIAFKNDSWAGFIWFQALIAAYEPQLYQDLCDGTAKYTDERVAEVMNIWKDMIDKGYFTKPISITDMEKQMANGEIAMMLEPNREISPLVKDYGMVSGENLESFVVPSMNGDKKVIFFEAAPICVAKASADKGSAMKAMETWYNKELQNYIYENIGLANTSTVDVTDPAYKRTLEYSAKPDEITLMLRYYENTPEDIRNVALDELMRFELGNGTIEDVLATIQAKADEYWASAK</sequence>
<accession>A0AAW9WEF1</accession>
<dbReference type="SUPFAM" id="SSF53850">
    <property type="entry name" value="Periplasmic binding protein-like II"/>
    <property type="match status" value="1"/>
</dbReference>
<reference evidence="2 3" key="1">
    <citation type="submission" date="2019-09" db="EMBL/GenBank/DDBJ databases">
        <title>Draft genome sequencing of Hungatella hathewayi 123Y-2.</title>
        <authorList>
            <person name="Lv Q."/>
            <person name="Li S."/>
        </authorList>
    </citation>
    <scope>NUCLEOTIDE SEQUENCE [LARGE SCALE GENOMIC DNA]</scope>
    <source>
        <strain evidence="2 3">123Y-2</strain>
    </source>
</reference>
<dbReference type="Pfam" id="PF13416">
    <property type="entry name" value="SBP_bac_8"/>
    <property type="match status" value="1"/>
</dbReference>
<dbReference type="AlphaFoldDB" id="A0AAW9WEF1"/>
<dbReference type="PANTHER" id="PTHR43649:SF14">
    <property type="entry name" value="BLR3389 PROTEIN"/>
    <property type="match status" value="1"/>
</dbReference>